<feature type="signal peptide" evidence="1">
    <location>
        <begin position="1"/>
        <end position="19"/>
    </location>
</feature>
<organism evidence="2 3">
    <name type="scientific">Petrolisthes cinctipes</name>
    <name type="common">Flat porcelain crab</name>
    <dbReference type="NCBI Taxonomy" id="88211"/>
    <lineage>
        <taxon>Eukaryota</taxon>
        <taxon>Metazoa</taxon>
        <taxon>Ecdysozoa</taxon>
        <taxon>Arthropoda</taxon>
        <taxon>Crustacea</taxon>
        <taxon>Multicrustacea</taxon>
        <taxon>Malacostraca</taxon>
        <taxon>Eumalacostraca</taxon>
        <taxon>Eucarida</taxon>
        <taxon>Decapoda</taxon>
        <taxon>Pleocyemata</taxon>
        <taxon>Anomura</taxon>
        <taxon>Galatheoidea</taxon>
        <taxon>Porcellanidae</taxon>
        <taxon>Petrolisthes</taxon>
    </lineage>
</organism>
<dbReference type="EMBL" id="JAWQEG010003727">
    <property type="protein sequence ID" value="KAK3864750.1"/>
    <property type="molecule type" value="Genomic_DNA"/>
</dbReference>
<keyword evidence="1" id="KW-0732">Signal</keyword>
<comment type="caution">
    <text evidence="2">The sequence shown here is derived from an EMBL/GenBank/DDBJ whole genome shotgun (WGS) entry which is preliminary data.</text>
</comment>
<accession>A0AAE1EZS4</accession>
<feature type="chain" id="PRO_5042004319" evidence="1">
    <location>
        <begin position="20"/>
        <end position="166"/>
    </location>
</feature>
<protein>
    <submittedName>
        <fullName evidence="2">Uncharacterized protein</fullName>
    </submittedName>
</protein>
<keyword evidence="3" id="KW-1185">Reference proteome</keyword>
<reference evidence="2" key="1">
    <citation type="submission" date="2023-10" db="EMBL/GenBank/DDBJ databases">
        <title>Genome assemblies of two species of porcelain crab, Petrolisthes cinctipes and Petrolisthes manimaculis (Anomura: Porcellanidae).</title>
        <authorList>
            <person name="Angst P."/>
        </authorList>
    </citation>
    <scope>NUCLEOTIDE SEQUENCE</scope>
    <source>
        <strain evidence="2">PB745_01</strain>
        <tissue evidence="2">Gill</tissue>
    </source>
</reference>
<dbReference type="Proteomes" id="UP001286313">
    <property type="component" value="Unassembled WGS sequence"/>
</dbReference>
<proteinExistence type="predicted"/>
<gene>
    <name evidence="2" type="ORF">Pcinc_029586</name>
</gene>
<sequence length="166" mass="18406">MLLFHFVLFFCVPPPPLRCHPLLTCLLSSPRCTRSSLPSPRHTLPPIPFLPSLTSLLAHPFPHLATPFLPSPSSPHSLHSSLTPSLTWLHPSSDPLPLHTYFTPRSPFPHLTTPFISTLTTPFTHPFPHLATPFILSSLTDLLPPLTSLLPSLPVLSPSTRFNHYV</sequence>
<evidence type="ECO:0000256" key="1">
    <source>
        <dbReference type="SAM" id="SignalP"/>
    </source>
</evidence>
<evidence type="ECO:0000313" key="2">
    <source>
        <dbReference type="EMBL" id="KAK3864750.1"/>
    </source>
</evidence>
<evidence type="ECO:0000313" key="3">
    <source>
        <dbReference type="Proteomes" id="UP001286313"/>
    </source>
</evidence>
<dbReference type="AlphaFoldDB" id="A0AAE1EZS4"/>
<name>A0AAE1EZS4_PETCI</name>